<organism evidence="8 9">
    <name type="scientific">Geodia barretti</name>
    <name type="common">Barrett's horny sponge</name>
    <dbReference type="NCBI Taxonomy" id="519541"/>
    <lineage>
        <taxon>Eukaryota</taxon>
        <taxon>Metazoa</taxon>
        <taxon>Porifera</taxon>
        <taxon>Demospongiae</taxon>
        <taxon>Heteroscleromorpha</taxon>
        <taxon>Tetractinellida</taxon>
        <taxon>Astrophorina</taxon>
        <taxon>Geodiidae</taxon>
        <taxon>Geodia</taxon>
    </lineage>
</organism>
<evidence type="ECO:0000256" key="4">
    <source>
        <dbReference type="ARBA" id="ARBA00022833"/>
    </source>
</evidence>
<keyword evidence="9" id="KW-1185">Reference proteome</keyword>
<dbReference type="PANTHER" id="PTHR18952:SF265">
    <property type="entry name" value="CARBONIC ANHYDRASE"/>
    <property type="match status" value="1"/>
</dbReference>
<dbReference type="InterPro" id="IPR023561">
    <property type="entry name" value="Carbonic_anhydrase_a-class"/>
</dbReference>
<comment type="caution">
    <text evidence="8">The sequence shown here is derived from an EMBL/GenBank/DDBJ whole genome shotgun (WGS) entry which is preliminary data.</text>
</comment>
<evidence type="ECO:0000313" key="8">
    <source>
        <dbReference type="EMBL" id="CAI8037288.1"/>
    </source>
</evidence>
<dbReference type="CDD" id="cd00326">
    <property type="entry name" value="alpha_CA"/>
    <property type="match status" value="1"/>
</dbReference>
<dbReference type="EC" id="4.2.1.1" evidence="2"/>
<dbReference type="EMBL" id="CASHTH010002922">
    <property type="protein sequence ID" value="CAI8037288.1"/>
    <property type="molecule type" value="Genomic_DNA"/>
</dbReference>
<evidence type="ECO:0000256" key="3">
    <source>
        <dbReference type="ARBA" id="ARBA00022723"/>
    </source>
</evidence>
<sequence>MHWGAMDNVGSEHVVDGTPASAEIHFVHRKRGDTTGTRGDSFAVVGVMAVANDSEAIAGVWSALNVEEVQGTGGEFNTTVNFYDLLPSGRSYYYYEGSLTTPNCSEVVQWFLLEETISIPSAYLAQLREVEENEEGDRLTFNYRSTQDLAGRQVSRYPASPSPSPSPSPSSGVGLLPTISLLSMLLLAFHALL</sequence>
<accession>A0AA35SWR0</accession>
<comment type="similarity">
    <text evidence="1">Belongs to the alpha-carbonic anhydrase family.</text>
</comment>
<dbReference type="GO" id="GO:0004089">
    <property type="term" value="F:carbonate dehydratase activity"/>
    <property type="evidence" value="ECO:0007669"/>
    <property type="project" value="UniProtKB-EC"/>
</dbReference>
<keyword evidence="5" id="KW-0456">Lyase</keyword>
<dbReference type="InterPro" id="IPR036398">
    <property type="entry name" value="CA_dom_sf"/>
</dbReference>
<dbReference type="AlphaFoldDB" id="A0AA35SWR0"/>
<reference evidence="8" key="1">
    <citation type="submission" date="2023-03" db="EMBL/GenBank/DDBJ databases">
        <authorList>
            <person name="Steffen K."/>
            <person name="Cardenas P."/>
        </authorList>
    </citation>
    <scope>NUCLEOTIDE SEQUENCE</scope>
</reference>
<evidence type="ECO:0000256" key="1">
    <source>
        <dbReference type="ARBA" id="ARBA00010718"/>
    </source>
</evidence>
<dbReference type="Proteomes" id="UP001174909">
    <property type="component" value="Unassembled WGS sequence"/>
</dbReference>
<evidence type="ECO:0000313" key="9">
    <source>
        <dbReference type="Proteomes" id="UP001174909"/>
    </source>
</evidence>
<feature type="domain" description="Alpha-carbonic anhydrase" evidence="7">
    <location>
        <begin position="1"/>
        <end position="158"/>
    </location>
</feature>
<dbReference type="SMART" id="SM01057">
    <property type="entry name" value="Carb_anhydrase"/>
    <property type="match status" value="1"/>
</dbReference>
<name>A0AA35SWR0_GEOBA</name>
<evidence type="ECO:0000256" key="6">
    <source>
        <dbReference type="ARBA" id="ARBA00048348"/>
    </source>
</evidence>
<dbReference type="Gene3D" id="3.10.200.10">
    <property type="entry name" value="Alpha carbonic anhydrase"/>
    <property type="match status" value="1"/>
</dbReference>
<dbReference type="SUPFAM" id="SSF51069">
    <property type="entry name" value="Carbonic anhydrase"/>
    <property type="match status" value="1"/>
</dbReference>
<dbReference type="PANTHER" id="PTHR18952">
    <property type="entry name" value="CARBONIC ANHYDRASE"/>
    <property type="match status" value="1"/>
</dbReference>
<dbReference type="Pfam" id="PF00194">
    <property type="entry name" value="Carb_anhydrase"/>
    <property type="match status" value="1"/>
</dbReference>
<keyword evidence="3" id="KW-0479">Metal-binding</keyword>
<evidence type="ECO:0000256" key="5">
    <source>
        <dbReference type="ARBA" id="ARBA00023239"/>
    </source>
</evidence>
<dbReference type="PROSITE" id="PS51144">
    <property type="entry name" value="ALPHA_CA_2"/>
    <property type="match status" value="1"/>
</dbReference>
<evidence type="ECO:0000259" key="7">
    <source>
        <dbReference type="PROSITE" id="PS51144"/>
    </source>
</evidence>
<keyword evidence="4" id="KW-0862">Zinc</keyword>
<proteinExistence type="inferred from homology"/>
<evidence type="ECO:0000256" key="2">
    <source>
        <dbReference type="ARBA" id="ARBA00012925"/>
    </source>
</evidence>
<dbReference type="GO" id="GO:0008270">
    <property type="term" value="F:zinc ion binding"/>
    <property type="evidence" value="ECO:0007669"/>
    <property type="project" value="InterPro"/>
</dbReference>
<protein>
    <recommendedName>
        <fullName evidence="2">carbonic anhydrase</fullName>
        <ecNumber evidence="2">4.2.1.1</ecNumber>
    </recommendedName>
</protein>
<dbReference type="InterPro" id="IPR001148">
    <property type="entry name" value="CA_dom"/>
</dbReference>
<comment type="catalytic activity">
    <reaction evidence="6">
        <text>hydrogencarbonate + H(+) = CO2 + H2O</text>
        <dbReference type="Rhea" id="RHEA:10748"/>
        <dbReference type="ChEBI" id="CHEBI:15377"/>
        <dbReference type="ChEBI" id="CHEBI:15378"/>
        <dbReference type="ChEBI" id="CHEBI:16526"/>
        <dbReference type="ChEBI" id="CHEBI:17544"/>
        <dbReference type="EC" id="4.2.1.1"/>
    </reaction>
</comment>
<gene>
    <name evidence="8" type="ORF">GBAR_LOCUS20841</name>
</gene>